<feature type="region of interest" description="Disordered" evidence="1">
    <location>
        <begin position="152"/>
        <end position="177"/>
    </location>
</feature>
<evidence type="ECO:0000259" key="2">
    <source>
        <dbReference type="Pfam" id="PF00551"/>
    </source>
</evidence>
<evidence type="ECO:0000259" key="3">
    <source>
        <dbReference type="Pfam" id="PF02911"/>
    </source>
</evidence>
<dbReference type="Pfam" id="PF02911">
    <property type="entry name" value="Formyl_trans_C"/>
    <property type="match status" value="1"/>
</dbReference>
<evidence type="ECO:0000313" key="4">
    <source>
        <dbReference type="EMBL" id="MBC8520023.1"/>
    </source>
</evidence>
<dbReference type="SUPFAM" id="SSF50486">
    <property type="entry name" value="FMT C-terminal domain-like"/>
    <property type="match status" value="1"/>
</dbReference>
<dbReference type="Proteomes" id="UP000654401">
    <property type="component" value="Unassembled WGS sequence"/>
</dbReference>
<feature type="domain" description="Formyl transferase N-terminal" evidence="2">
    <location>
        <begin position="35"/>
        <end position="146"/>
    </location>
</feature>
<dbReference type="SUPFAM" id="SSF52096">
    <property type="entry name" value="ClpP/crotonase"/>
    <property type="match status" value="1"/>
</dbReference>
<evidence type="ECO:0000313" key="5">
    <source>
        <dbReference type="Proteomes" id="UP000654401"/>
    </source>
</evidence>
<gene>
    <name evidence="4" type="ORF">H8D24_06430</name>
</gene>
<proteinExistence type="predicted"/>
<sequence length="572" mass="64506">MKILLLAHSFNGLTQRLFVDLREAGYQTSVELDIHDEITAEAISLFQPDLLIAPFLKRRIPETIWRQLPCLILHPGPPGDRGPSALDWALLKQEKLWGVTLLQANATLDGGDIWGFETFPMRNTTKAALYHQEVTDAASKVTLQAIRQFETGSISPQPQTALPEEQRRNEQPLMSQQARRIDWQQDSQESVLRKINSADGSPGLLDSLFGHPLYLYDAQPEEQLSGSPGEIIARSGPALCRATADGKGVWIGHLKDQQSSHPFKLPATQLLANELNSHPPLEEVHYSSAMQSGYREIVYEEESGVGLIHFNFYNGAMSTARCQQLQIALQQAKRRSTRAILLLGGENYWSNGMCLNQIEAAQSPADASWENINAMDDLALEILQSDHHLIISAVRGNAAAGGLFLARAADLIWARKGVILNPHYKDMGNLYGSEYWSYLLPKHAGVEHAQQISQARLPMGTEEAFRLGLIDQQFDTPHDSFLNSCKNEVKKLINQPDFDRQMKQRRQQRIEDEQTKPLARYRETELEKMRLNFYGFDPSYHIARYNFVHKIAKSRTPATIAFHRRPQGATRS</sequence>
<dbReference type="CDD" id="cd08701">
    <property type="entry name" value="FMT_C_HypX"/>
    <property type="match status" value="1"/>
</dbReference>
<dbReference type="Pfam" id="PF00378">
    <property type="entry name" value="ECH_1"/>
    <property type="match status" value="1"/>
</dbReference>
<dbReference type="EMBL" id="JACNFK010000033">
    <property type="protein sequence ID" value="MBC8520023.1"/>
    <property type="molecule type" value="Genomic_DNA"/>
</dbReference>
<dbReference type="InterPro" id="IPR005793">
    <property type="entry name" value="Formyl_trans_C"/>
</dbReference>
<comment type="caution">
    <text evidence="4">The sequence shown here is derived from an EMBL/GenBank/DDBJ whole genome shotgun (WGS) entry which is preliminary data.</text>
</comment>
<dbReference type="CDD" id="cd06558">
    <property type="entry name" value="crotonase-like"/>
    <property type="match status" value="1"/>
</dbReference>
<dbReference type="InterPro" id="IPR029045">
    <property type="entry name" value="ClpP/crotonase-like_dom_sf"/>
</dbReference>
<dbReference type="PANTHER" id="PTHR43388:SF1">
    <property type="entry name" value="HYDROGENASE MATURATION FACTOR HOXX"/>
    <property type="match status" value="1"/>
</dbReference>
<accession>A0A8J6TSU6</accession>
<reference evidence="4 5" key="1">
    <citation type="submission" date="2020-08" db="EMBL/GenBank/DDBJ databases">
        <title>Bridging the membrane lipid divide: bacteria of the FCB group superphylum have the potential to synthesize archaeal ether lipids.</title>
        <authorList>
            <person name="Villanueva L."/>
            <person name="Von Meijenfeldt F.A.B."/>
            <person name="Westbye A.B."/>
            <person name="Yadav S."/>
            <person name="Hopmans E.C."/>
            <person name="Dutilh B.E."/>
            <person name="Sinninghe Damste J.S."/>
        </authorList>
    </citation>
    <scope>NUCLEOTIDE SEQUENCE [LARGE SCALE GENOMIC DNA]</scope>
    <source>
        <strain evidence="4">NIOZ-UU100</strain>
    </source>
</reference>
<dbReference type="InterPro" id="IPR036477">
    <property type="entry name" value="Formyl_transf_N_sf"/>
</dbReference>
<dbReference type="InterPro" id="IPR002376">
    <property type="entry name" value="Formyl_transf_N"/>
</dbReference>
<dbReference type="InterPro" id="IPR047180">
    <property type="entry name" value="HoxX-like"/>
</dbReference>
<dbReference type="PANTHER" id="PTHR43388">
    <property type="entry name" value="HYDROGENASE MATURATION FACTOR HOXX"/>
    <property type="match status" value="1"/>
</dbReference>
<dbReference type="Pfam" id="PF00551">
    <property type="entry name" value="Formyl_trans_N"/>
    <property type="match status" value="1"/>
</dbReference>
<dbReference type="InterPro" id="IPR009188">
    <property type="entry name" value="NiFe-hyd_mat_HypX/HoxX"/>
</dbReference>
<organism evidence="4 5">
    <name type="scientific">Candidatus Thiopontia autotrophica</name>
    <dbReference type="NCBI Taxonomy" id="2841688"/>
    <lineage>
        <taxon>Bacteria</taxon>
        <taxon>Pseudomonadati</taxon>
        <taxon>Pseudomonadota</taxon>
        <taxon>Gammaproteobacteria</taxon>
        <taxon>Candidatus Thiopontia</taxon>
    </lineage>
</organism>
<dbReference type="Gene3D" id="3.40.50.12230">
    <property type="match status" value="1"/>
</dbReference>
<dbReference type="PIRSF" id="PIRSF006787">
    <property type="entry name" value="Hydrgn_mat_HoxX"/>
    <property type="match status" value="1"/>
</dbReference>
<dbReference type="InterPro" id="IPR001753">
    <property type="entry name" value="Enoyl-CoA_hydra/iso"/>
</dbReference>
<name>A0A8J6TSU6_9GAMM</name>
<dbReference type="CDD" id="cd08650">
    <property type="entry name" value="FMT_core_HypX_N"/>
    <property type="match status" value="1"/>
</dbReference>
<dbReference type="AlphaFoldDB" id="A0A8J6TSU6"/>
<feature type="domain" description="Formyl transferase C-terminal" evidence="3">
    <location>
        <begin position="174"/>
        <end position="257"/>
    </location>
</feature>
<dbReference type="InterPro" id="IPR011034">
    <property type="entry name" value="Formyl_transferase-like_C_sf"/>
</dbReference>
<dbReference type="SUPFAM" id="SSF53328">
    <property type="entry name" value="Formyltransferase"/>
    <property type="match status" value="1"/>
</dbReference>
<dbReference type="Gene3D" id="3.90.226.10">
    <property type="entry name" value="2-enoyl-CoA Hydratase, Chain A, domain 1"/>
    <property type="match status" value="1"/>
</dbReference>
<protein>
    <submittedName>
        <fullName evidence="4">Hydrogenase maturation protein</fullName>
    </submittedName>
</protein>
<dbReference type="GO" id="GO:0003824">
    <property type="term" value="F:catalytic activity"/>
    <property type="evidence" value="ECO:0007669"/>
    <property type="project" value="InterPro"/>
</dbReference>
<evidence type="ECO:0000256" key="1">
    <source>
        <dbReference type="SAM" id="MobiDB-lite"/>
    </source>
</evidence>